<name>A0A2A4YRP3_9PROT</name>
<keyword evidence="1" id="KW-0233">DNA recombination</keyword>
<evidence type="ECO:0000256" key="1">
    <source>
        <dbReference type="ARBA" id="ARBA00023172"/>
    </source>
</evidence>
<dbReference type="SUPFAM" id="SSF56349">
    <property type="entry name" value="DNA breaking-rejoining enzymes"/>
    <property type="match status" value="1"/>
</dbReference>
<dbReference type="InterPro" id="IPR011010">
    <property type="entry name" value="DNA_brk_join_enz"/>
</dbReference>
<proteinExistence type="predicted"/>
<dbReference type="EMBL" id="NVUS01000029">
    <property type="protein sequence ID" value="PCI97476.1"/>
    <property type="molecule type" value="Genomic_DNA"/>
</dbReference>
<dbReference type="GO" id="GO:0006310">
    <property type="term" value="P:DNA recombination"/>
    <property type="evidence" value="ECO:0007669"/>
    <property type="project" value="UniProtKB-KW"/>
</dbReference>
<gene>
    <name evidence="2" type="ORF">COB13_15525</name>
</gene>
<reference evidence="2" key="2">
    <citation type="journal article" date="2018" name="ISME J.">
        <title>A dynamic microbial community with high functional redundancy inhabits the cold, oxic subseafloor aquifer.</title>
        <authorList>
            <person name="Tully B.J."/>
            <person name="Wheat C.G."/>
            <person name="Glazer B.T."/>
            <person name="Huber J.A."/>
        </authorList>
    </citation>
    <scope>NUCLEOTIDE SEQUENCE</scope>
    <source>
        <strain evidence="2">NORP83</strain>
    </source>
</reference>
<dbReference type="GO" id="GO:0003677">
    <property type="term" value="F:DNA binding"/>
    <property type="evidence" value="ECO:0007669"/>
    <property type="project" value="InterPro"/>
</dbReference>
<dbReference type="Gene3D" id="1.10.443.10">
    <property type="entry name" value="Intergrase catalytic core"/>
    <property type="match status" value="1"/>
</dbReference>
<evidence type="ECO:0000313" key="2">
    <source>
        <dbReference type="EMBL" id="PCI97476.1"/>
    </source>
</evidence>
<organism evidence="2">
    <name type="scientific">OCS116 cluster bacterium</name>
    <dbReference type="NCBI Taxonomy" id="2030921"/>
    <lineage>
        <taxon>Bacteria</taxon>
        <taxon>Pseudomonadati</taxon>
        <taxon>Pseudomonadota</taxon>
        <taxon>Alphaproteobacteria</taxon>
        <taxon>OCS116 cluster</taxon>
    </lineage>
</organism>
<reference key="1">
    <citation type="submission" date="2017-08" db="EMBL/GenBank/DDBJ databases">
        <title>A dynamic microbial community with high functional redundancy inhabits the cold, oxic subseafloor aquifer.</title>
        <authorList>
            <person name="Tully B.J."/>
            <person name="Wheat C.G."/>
            <person name="Glazer B.T."/>
            <person name="Huber J.A."/>
        </authorList>
    </citation>
    <scope>NUCLEOTIDE SEQUENCE [LARGE SCALE GENOMIC DNA]</scope>
</reference>
<dbReference type="AlphaFoldDB" id="A0A2A4YRP3"/>
<accession>A0A2A4YRP3</accession>
<sequence>MRESIDKSAVNFHPLHHWFATKLTENDVMQEQIGYLTGYKSKNLVSTVYSEGATVEQLREWVEKIPPITPKSS</sequence>
<dbReference type="InterPro" id="IPR013762">
    <property type="entry name" value="Integrase-like_cat_sf"/>
</dbReference>
<protein>
    <submittedName>
        <fullName evidence="2">Uncharacterized protein</fullName>
    </submittedName>
</protein>
<comment type="caution">
    <text evidence="2">The sequence shown here is derived from an EMBL/GenBank/DDBJ whole genome shotgun (WGS) entry which is preliminary data.</text>
</comment>
<dbReference type="GO" id="GO:0015074">
    <property type="term" value="P:DNA integration"/>
    <property type="evidence" value="ECO:0007669"/>
    <property type="project" value="InterPro"/>
</dbReference>